<dbReference type="Proteomes" id="UP000190065">
    <property type="component" value="Unassembled WGS sequence"/>
</dbReference>
<proteinExistence type="predicted"/>
<accession>A0A1T4PD03</accession>
<dbReference type="InterPro" id="IPR038726">
    <property type="entry name" value="PDDEXK_AddAB-type"/>
</dbReference>
<dbReference type="STRING" id="28136.SAMN02745202_01382"/>
<dbReference type="RefSeq" id="WP_025071068.1">
    <property type="nucleotide sequence ID" value="NZ_FUXK01000014.1"/>
</dbReference>
<dbReference type="eggNOG" id="COG3893">
    <property type="taxonomic scope" value="Bacteria"/>
</dbReference>
<dbReference type="AlphaFoldDB" id="A0A1T4PD03"/>
<evidence type="ECO:0000313" key="3">
    <source>
        <dbReference type="Proteomes" id="UP000190065"/>
    </source>
</evidence>
<dbReference type="Gene3D" id="3.90.320.10">
    <property type="match status" value="1"/>
</dbReference>
<feature type="domain" description="PD-(D/E)XK endonuclease-like" evidence="1">
    <location>
        <begin position="624"/>
        <end position="922"/>
    </location>
</feature>
<dbReference type="SUPFAM" id="SSF52540">
    <property type="entry name" value="P-loop containing nucleoside triphosphate hydrolases"/>
    <property type="match status" value="1"/>
</dbReference>
<dbReference type="InterPro" id="IPR011604">
    <property type="entry name" value="PDDEXK-like_dom_sf"/>
</dbReference>
<reference evidence="2 3" key="1">
    <citation type="submission" date="2017-02" db="EMBL/GenBank/DDBJ databases">
        <authorList>
            <person name="Peterson S.W."/>
        </authorList>
    </citation>
    <scope>NUCLEOTIDE SEQUENCE [LARGE SCALE GENOMIC DNA]</scope>
    <source>
        <strain evidence="2 3">ATCC 43324</strain>
    </source>
</reference>
<dbReference type="Pfam" id="PF12705">
    <property type="entry name" value="PDDEXK_1"/>
    <property type="match status" value="1"/>
</dbReference>
<gene>
    <name evidence="2" type="ORF">SAMN02745202_01382</name>
</gene>
<protein>
    <submittedName>
        <fullName evidence="2">PD-(D/E)XK nuclease superfamily protein</fullName>
    </submittedName>
</protein>
<sequence>MNTFLHYVAQDILDKYGYNLSRIAVVFPNKRATLFLNEELALLAHRPLWSPSYITISELFTRHSERILGDPIKLICDLHKVFVRCTGMNETLDHFYGWGQVLLNDFDDIDKNMADAHQVFANLSNVHELDDISYLTDEQKEMLKRFFSNFSDQSETALKEKFLKLWSNLENIYTTYRAHLSAQQLAYEGALYREVVENPSIDFQYDAYLFVGFNMMQVVEQQLCTRLQKEGKAFFYWDYDDYYMRRNGALENEAGTFIRQYLKNFPNALDGNNKAIYNAFEQPKSITFISATTENIQAQYINQWLSENNRIADGRKTAIVLANETLLQDVIHAIPESVENVNITTGFPLAQAPAAAFVKLLIGLRTMGYRKTNHTFRKKWVDMLQRHHFMRYIPHPEMLFQIETFDAANTNRWIRNVLQTIAEQYAKDDHHDPFMQESLFRIYTIFNRLDDLIQTGDLQADMNIYTKLIQQIISTSSIPFHGEPIVGTQIMGVLETRNLDFDHLLVLSCNEGNMPKGVNDTSFIPHAVRKAFNLTTIDNKVAIYAYYFHRLLQRASDITLTYNQATSNTTTGEMSRFMLQLMVESTHTIARKNLNAQQLPLRQQRHAVPKNDFVIQTLMQARGLSPTALSNYLRCPLRFYYRFVLKLQEPDAADDEIDNRIFGNIFHRAAELIYQPWNGGGMVQEDDLAQLLKDEARLNRILDQAFQENLFDKAGQKTPEYNGLQLINRQVIFDYLKRLLQTDKLLAPFKIVGLEHTVNHPLAIETADGHHSISLFGNIDRIDEIRRNGQSLLRVVDYKTGRNTKKPLQTIDEVFDADKLQQHADYYLQVMLYAANLRIDAKLNPQQLPVSPALLFIQHATAQDYDPTLLLGKEKVDDIQRYEADFLNLLKELIEEIFNPDIDFNPTEDKAQCASCPYRSICL</sequence>
<dbReference type="EMBL" id="FUXK01000014">
    <property type="protein sequence ID" value="SJZ89251.1"/>
    <property type="molecule type" value="Genomic_DNA"/>
</dbReference>
<organism evidence="2 3">
    <name type="scientific">Segatella oulorum</name>
    <dbReference type="NCBI Taxonomy" id="28136"/>
    <lineage>
        <taxon>Bacteria</taxon>
        <taxon>Pseudomonadati</taxon>
        <taxon>Bacteroidota</taxon>
        <taxon>Bacteroidia</taxon>
        <taxon>Bacteroidales</taxon>
        <taxon>Prevotellaceae</taxon>
        <taxon>Segatella</taxon>
    </lineage>
</organism>
<dbReference type="InterPro" id="IPR027417">
    <property type="entry name" value="P-loop_NTPase"/>
</dbReference>
<evidence type="ECO:0000313" key="2">
    <source>
        <dbReference type="EMBL" id="SJZ89251.1"/>
    </source>
</evidence>
<name>A0A1T4PD03_9BACT</name>
<dbReference type="eggNOG" id="COG2887">
    <property type="taxonomic scope" value="Bacteria"/>
</dbReference>
<evidence type="ECO:0000259" key="1">
    <source>
        <dbReference type="Pfam" id="PF12705"/>
    </source>
</evidence>